<dbReference type="OrthoDB" id="6071540at2759"/>
<dbReference type="SUPFAM" id="SSF63829">
    <property type="entry name" value="Calcium-dependent phosphotriesterase"/>
    <property type="match status" value="1"/>
</dbReference>
<keyword evidence="1" id="KW-0479">Metal-binding</keyword>
<dbReference type="AlphaFoldDB" id="A0A8B8BD20"/>
<evidence type="ECO:0000259" key="2">
    <source>
        <dbReference type="PROSITE" id="PS50119"/>
    </source>
</evidence>
<gene>
    <name evidence="4" type="primary">LOC111109466</name>
</gene>
<dbReference type="InterPro" id="IPR011042">
    <property type="entry name" value="6-blade_b-propeller_TolB-like"/>
</dbReference>
<dbReference type="GO" id="GO:0008270">
    <property type="term" value="F:zinc ion binding"/>
    <property type="evidence" value="ECO:0007669"/>
    <property type="project" value="UniProtKB-KW"/>
</dbReference>
<dbReference type="SUPFAM" id="SSF57845">
    <property type="entry name" value="B-box zinc-binding domain"/>
    <property type="match status" value="1"/>
</dbReference>
<keyword evidence="1" id="KW-0863">Zinc-finger</keyword>
<keyword evidence="3" id="KW-1185">Reference proteome</keyword>
<evidence type="ECO:0000256" key="1">
    <source>
        <dbReference type="PROSITE-ProRule" id="PRU00024"/>
    </source>
</evidence>
<dbReference type="CDD" id="cd19756">
    <property type="entry name" value="Bbox2"/>
    <property type="match status" value="1"/>
</dbReference>
<dbReference type="PROSITE" id="PS50119">
    <property type="entry name" value="ZF_BBOX"/>
    <property type="match status" value="1"/>
</dbReference>
<dbReference type="InterPro" id="IPR000315">
    <property type="entry name" value="Znf_B-box"/>
</dbReference>
<dbReference type="GO" id="GO:0061630">
    <property type="term" value="F:ubiquitin protein ligase activity"/>
    <property type="evidence" value="ECO:0007669"/>
    <property type="project" value="TreeGrafter"/>
</dbReference>
<feature type="domain" description="B box-type" evidence="2">
    <location>
        <begin position="5"/>
        <end position="51"/>
    </location>
</feature>
<reference evidence="3" key="1">
    <citation type="submission" date="2024-06" db="UniProtKB">
        <authorList>
            <consortium name="RefSeq"/>
        </authorList>
    </citation>
    <scope>NUCLEOTIDE SEQUENCE [LARGE SCALE GENOMIC DNA]</scope>
</reference>
<dbReference type="Gene3D" id="3.30.160.60">
    <property type="entry name" value="Classic Zinc Finger"/>
    <property type="match status" value="1"/>
</dbReference>
<reference evidence="4" key="2">
    <citation type="submission" date="2025-08" db="UniProtKB">
        <authorList>
            <consortium name="RefSeq"/>
        </authorList>
    </citation>
    <scope>IDENTIFICATION</scope>
    <source>
        <tissue evidence="4">Whole sample</tissue>
    </source>
</reference>
<evidence type="ECO:0000313" key="4">
    <source>
        <dbReference type="RefSeq" id="XP_022301302.1"/>
    </source>
</evidence>
<keyword evidence="1" id="KW-0862">Zinc</keyword>
<dbReference type="PANTHER" id="PTHR25462">
    <property type="entry name" value="BONUS, ISOFORM C-RELATED"/>
    <property type="match status" value="1"/>
</dbReference>
<dbReference type="RefSeq" id="XP_022301302.1">
    <property type="nucleotide sequence ID" value="XM_022445594.1"/>
</dbReference>
<dbReference type="Proteomes" id="UP000694844">
    <property type="component" value="Chromosome 1"/>
</dbReference>
<dbReference type="InterPro" id="IPR047153">
    <property type="entry name" value="TRIM45/56/19-like"/>
</dbReference>
<dbReference type="GeneID" id="111109466"/>
<dbReference type="PANTHER" id="PTHR25462:SF296">
    <property type="entry name" value="MEIOTIC P26, ISOFORM F"/>
    <property type="match status" value="1"/>
</dbReference>
<dbReference type="Gene3D" id="2.120.10.30">
    <property type="entry name" value="TolB, C-terminal domain"/>
    <property type="match status" value="1"/>
</dbReference>
<sequence length="578" mass="65836">MASAQHYISCSLCDENVEFYCKYCDKNLCQDCALKHIEEEKADHRHQIVMYKVKHKCTDIEQVTNASDIECLIEQTTDNEQKQIPAEVEEMCILHPRMVYGMCCKECKVPVCIKCVKEKHNGHIFVDTKEYYQQLEEEIEMCVTKMRSLEIPQTQTTLARSIQGRTESLETIRKARCGLVSDAEQAKKLIDKNLEDGLKVVDDIKQMLETEGMHQETDIRNYVSDLKSTVRQYDELKSSKKFAKLINCFSNQQKYKDRSAKPIVSSIEYVPNPLSLEEMSNVFGCLNIQAGGVDELKRVKKSLQKKPLINIRFSPIVNPIMSFEVTGIAHTSHISYMRDGMALFSDNNSRLVFANQRGEVATETANVLSAGYGCHAVTQERDLLIIDLPKHQICKITKERKVVPIINLGLWTPTTLYSSSRNGDIIVGMFLKHEVKIVRYTDKGRLLLECPQEPDNNLYRNPCYITENINGDICVSDWNRERLIVSDKRGEHRFSYSGNGSRFYPRGLLTDDAGRIFVCDGWGDTIHILDTNGTLLALVQTKDFGVEGPLSICYGAKDCVWVGNRFNNMISVVKITID</sequence>
<name>A0A8B8BD20_CRAVI</name>
<evidence type="ECO:0000313" key="3">
    <source>
        <dbReference type="Proteomes" id="UP000694844"/>
    </source>
</evidence>
<dbReference type="KEGG" id="cvn:111109466"/>
<proteinExistence type="predicted"/>
<organism evidence="3 4">
    <name type="scientific">Crassostrea virginica</name>
    <name type="common">Eastern oyster</name>
    <dbReference type="NCBI Taxonomy" id="6565"/>
    <lineage>
        <taxon>Eukaryota</taxon>
        <taxon>Metazoa</taxon>
        <taxon>Spiralia</taxon>
        <taxon>Lophotrochozoa</taxon>
        <taxon>Mollusca</taxon>
        <taxon>Bivalvia</taxon>
        <taxon>Autobranchia</taxon>
        <taxon>Pteriomorphia</taxon>
        <taxon>Ostreida</taxon>
        <taxon>Ostreoidea</taxon>
        <taxon>Ostreidae</taxon>
        <taxon>Crassostrea</taxon>
    </lineage>
</organism>
<protein>
    <submittedName>
        <fullName evidence="4">Uncharacterized protein LOC111109466</fullName>
    </submittedName>
</protein>
<accession>A0A8B8BD20</accession>